<keyword evidence="3 7" id="KW-0812">Transmembrane</keyword>
<dbReference type="CDD" id="cd16431">
    <property type="entry name" value="IcmE"/>
    <property type="match status" value="1"/>
</dbReference>
<reference evidence="8 9" key="1">
    <citation type="submission" date="2021-08" db="EMBL/GenBank/DDBJ databases">
        <authorList>
            <person name="Peeters C."/>
        </authorList>
    </citation>
    <scope>NUCLEOTIDE SEQUENCE [LARGE SCALE GENOMIC DNA]</scope>
    <source>
        <strain evidence="8 9">LMG 23994</strain>
    </source>
</reference>
<proteinExistence type="inferred from homology"/>
<sequence>MADDDKKGRWGNIKAQLGDGSVRIRYFGALGICTVGAIVGFLLFRSSTAATKPDASQVATVPDVAGQHRNASSNGAQKATPAYDNLLAHENATTAAQAKQTGDSAVPVIRGGVEQKSVTPASSPAAASTPQAAPATQQTTAATQSSAEAAANQQYQEEMQRRQQEIAAKSGYMKQQVNLLITSWQPKEHQSLVVREQGKESSSPSGATTSKLQVSTAGGATTPLASARTLVKAGDPPVYGVLETSVNTDEPGPVTATIVSGPLKGTKLLGKAEVGQNAQKAGLHFTVASIPDQPNSIGIDAWAIDPETARTAMASDVDNHYFLRYGTFFASSFLAGFGDALLKGGQNQQLIANPAGTVVQTTAYTTKQMVLAGAGNVGKQASTGLAGIMNRPATITIDAGIGIGILFMADVTLK</sequence>
<evidence type="ECO:0000313" key="8">
    <source>
        <dbReference type="EMBL" id="CAG9170015.1"/>
    </source>
</evidence>
<dbReference type="InterPro" id="IPR049855">
    <property type="entry name" value="DotG/IcmE-like_C"/>
</dbReference>
<protein>
    <submittedName>
        <fullName evidence="8">Uncharacterized protein</fullName>
    </submittedName>
</protein>
<evidence type="ECO:0000256" key="3">
    <source>
        <dbReference type="ARBA" id="ARBA00022692"/>
    </source>
</evidence>
<comment type="caution">
    <text evidence="8">The sequence shown here is derived from an EMBL/GenBank/DDBJ whole genome shotgun (WGS) entry which is preliminary data.</text>
</comment>
<feature type="region of interest" description="Disordered" evidence="6">
    <location>
        <begin position="191"/>
        <end position="220"/>
    </location>
</feature>
<dbReference type="EMBL" id="CAJZAF010000007">
    <property type="protein sequence ID" value="CAG9170015.1"/>
    <property type="molecule type" value="Genomic_DNA"/>
</dbReference>
<evidence type="ECO:0000256" key="1">
    <source>
        <dbReference type="ARBA" id="ARBA00004167"/>
    </source>
</evidence>
<feature type="compositionally biased region" description="Polar residues" evidence="6">
    <location>
        <begin position="200"/>
        <end position="219"/>
    </location>
</feature>
<evidence type="ECO:0000256" key="4">
    <source>
        <dbReference type="ARBA" id="ARBA00022989"/>
    </source>
</evidence>
<dbReference type="InterPro" id="IPR005498">
    <property type="entry name" value="T4SS_VirB10/TraB/TrbI"/>
</dbReference>
<dbReference type="Pfam" id="PF03743">
    <property type="entry name" value="TrbI"/>
    <property type="match status" value="1"/>
</dbReference>
<comment type="similarity">
    <text evidence="2">Belongs to the TrbI/VirB10 family.</text>
</comment>
<evidence type="ECO:0000256" key="5">
    <source>
        <dbReference type="ARBA" id="ARBA00023136"/>
    </source>
</evidence>
<dbReference type="RefSeq" id="WP_224001425.1">
    <property type="nucleotide sequence ID" value="NZ_CAJZAF010000007.1"/>
</dbReference>
<evidence type="ECO:0000313" key="9">
    <source>
        <dbReference type="Proteomes" id="UP000701702"/>
    </source>
</evidence>
<evidence type="ECO:0000256" key="7">
    <source>
        <dbReference type="SAM" id="Phobius"/>
    </source>
</evidence>
<dbReference type="Gene3D" id="2.40.128.260">
    <property type="entry name" value="Type IV secretion system, VirB10/TraB/TrbI"/>
    <property type="match status" value="1"/>
</dbReference>
<feature type="transmembrane region" description="Helical" evidence="7">
    <location>
        <begin position="24"/>
        <end position="44"/>
    </location>
</feature>
<evidence type="ECO:0000256" key="2">
    <source>
        <dbReference type="ARBA" id="ARBA00010265"/>
    </source>
</evidence>
<comment type="subcellular location">
    <subcellularLocation>
        <location evidence="1">Membrane</location>
        <topology evidence="1">Single-pass membrane protein</topology>
    </subcellularLocation>
</comment>
<keyword evidence="4 7" id="KW-1133">Transmembrane helix</keyword>
<keyword evidence="5 7" id="KW-0472">Membrane</keyword>
<evidence type="ECO:0000256" key="6">
    <source>
        <dbReference type="SAM" id="MobiDB-lite"/>
    </source>
</evidence>
<dbReference type="Proteomes" id="UP000701702">
    <property type="component" value="Unassembled WGS sequence"/>
</dbReference>
<organism evidence="8 9">
    <name type="scientific">Cupriavidus pinatubonensis</name>
    <dbReference type="NCBI Taxonomy" id="248026"/>
    <lineage>
        <taxon>Bacteria</taxon>
        <taxon>Pseudomonadati</taxon>
        <taxon>Pseudomonadota</taxon>
        <taxon>Betaproteobacteria</taxon>
        <taxon>Burkholderiales</taxon>
        <taxon>Burkholderiaceae</taxon>
        <taxon>Cupriavidus</taxon>
    </lineage>
</organism>
<name>A0ABM8WRE6_9BURK</name>
<accession>A0ABM8WRE6</accession>
<feature type="compositionally biased region" description="Low complexity" evidence="6">
    <location>
        <begin position="119"/>
        <end position="157"/>
    </location>
</feature>
<feature type="region of interest" description="Disordered" evidence="6">
    <location>
        <begin position="115"/>
        <end position="162"/>
    </location>
</feature>
<gene>
    <name evidence="8" type="ORF">LMG23994_01777</name>
</gene>
<dbReference type="InterPro" id="IPR042217">
    <property type="entry name" value="T4SS_VirB10/TrbI"/>
</dbReference>
<keyword evidence="9" id="KW-1185">Reference proteome</keyword>